<sequence>MEMACRDGRRHWHKLLNGLGMQAVHLSTNPRIACESHWLSKAVRQAIAVQLQRGQSVQTERRMTHWEGADENRVEEMMREIMTNVPIEVTTDWYKDAYLYGQSSTRVNVYMHAIVNGTTNSPEHKTDSQKSLKLIGWGEESTDKGEVVKYWLGVNTLGIEWGLNGFVKWRRGTDECRIESFDTNFGTPRCLRRLNDLR</sequence>
<proteinExistence type="predicted"/>
<gene>
    <name evidence="2" type="ORF">niasHS_007966</name>
</gene>
<protein>
    <recommendedName>
        <fullName evidence="1">Peptidase C1A papain C-terminal domain-containing protein</fullName>
    </recommendedName>
</protein>
<organism evidence="2 3">
    <name type="scientific">Heterodera schachtii</name>
    <name type="common">Sugarbeet cyst nematode worm</name>
    <name type="synonym">Tylenchus schachtii</name>
    <dbReference type="NCBI Taxonomy" id="97005"/>
    <lineage>
        <taxon>Eukaryota</taxon>
        <taxon>Metazoa</taxon>
        <taxon>Ecdysozoa</taxon>
        <taxon>Nematoda</taxon>
        <taxon>Chromadorea</taxon>
        <taxon>Rhabditida</taxon>
        <taxon>Tylenchina</taxon>
        <taxon>Tylenchomorpha</taxon>
        <taxon>Tylenchoidea</taxon>
        <taxon>Heteroderidae</taxon>
        <taxon>Heteroderinae</taxon>
        <taxon>Heterodera</taxon>
    </lineage>
</organism>
<evidence type="ECO:0000259" key="1">
    <source>
        <dbReference type="Pfam" id="PF00112"/>
    </source>
</evidence>
<dbReference type="InterPro" id="IPR000668">
    <property type="entry name" value="Peptidase_C1A_C"/>
</dbReference>
<dbReference type="Pfam" id="PF00112">
    <property type="entry name" value="Peptidase_C1"/>
    <property type="match status" value="1"/>
</dbReference>
<reference evidence="2 3" key="1">
    <citation type="submission" date="2024-10" db="EMBL/GenBank/DDBJ databases">
        <authorList>
            <person name="Kim D."/>
        </authorList>
    </citation>
    <scope>NUCLEOTIDE SEQUENCE [LARGE SCALE GENOMIC DNA]</scope>
    <source>
        <strain evidence="2">Taebaek</strain>
    </source>
</reference>
<dbReference type="InterPro" id="IPR038765">
    <property type="entry name" value="Papain-like_cys_pep_sf"/>
</dbReference>
<dbReference type="Gene3D" id="3.90.70.10">
    <property type="entry name" value="Cysteine proteinases"/>
    <property type="match status" value="1"/>
</dbReference>
<dbReference type="AlphaFoldDB" id="A0ABD2JQ56"/>
<accession>A0ABD2JQ56</accession>
<dbReference type="Proteomes" id="UP001620645">
    <property type="component" value="Unassembled WGS sequence"/>
</dbReference>
<comment type="caution">
    <text evidence="2">The sequence shown here is derived from an EMBL/GenBank/DDBJ whole genome shotgun (WGS) entry which is preliminary data.</text>
</comment>
<name>A0ABD2JQ56_HETSC</name>
<keyword evidence="3" id="KW-1185">Reference proteome</keyword>
<dbReference type="EMBL" id="JBICCN010000118">
    <property type="protein sequence ID" value="KAL3092757.1"/>
    <property type="molecule type" value="Genomic_DNA"/>
</dbReference>
<evidence type="ECO:0000313" key="2">
    <source>
        <dbReference type="EMBL" id="KAL3092757.1"/>
    </source>
</evidence>
<feature type="domain" description="Peptidase C1A papain C-terminal" evidence="1">
    <location>
        <begin position="59"/>
        <end position="180"/>
    </location>
</feature>
<dbReference type="SUPFAM" id="SSF54001">
    <property type="entry name" value="Cysteine proteinases"/>
    <property type="match status" value="1"/>
</dbReference>
<evidence type="ECO:0000313" key="3">
    <source>
        <dbReference type="Proteomes" id="UP001620645"/>
    </source>
</evidence>